<reference evidence="1 2" key="1">
    <citation type="journal article" date="2017" name="ISME J.">
        <title>Energy and carbon metabolisms in a deep terrestrial subsurface fluid microbial community.</title>
        <authorList>
            <person name="Momper L."/>
            <person name="Jungbluth S.P."/>
            <person name="Lee M.D."/>
            <person name="Amend J.P."/>
        </authorList>
    </citation>
    <scope>NUCLEOTIDE SEQUENCE [LARGE SCALE GENOMIC DNA]</scope>
    <source>
        <strain evidence="1">SURF_29</strain>
    </source>
</reference>
<dbReference type="Proteomes" id="UP000285655">
    <property type="component" value="Unassembled WGS sequence"/>
</dbReference>
<dbReference type="InterPro" id="IPR027417">
    <property type="entry name" value="P-loop_NTPase"/>
</dbReference>
<sequence length="306" mass="36016">MLPHLLKKNKNINYIYKKLKTNLIELKDTIEIVSKGYSKGGTLDQHINSWKRFSIEVRQKKMPLLLRLNEFPESVLISGCQRSGTTMLSRIITQSDGMVNFWSGRDDELDAALILSGVRQYNSKGRHCFQTTYVNECVNEYYSLLNGHMGHKLIWVLRNPFSVVFSMLYNWNDFALNELFEFCGMQLFNRRRSENSYSYLHKGEISRLERACFAYNGKTSQVFELINGLKKNTMMVIDYEYLINKQELILPFIYQHINIPYQENYLADIYDKSVHKYKMLSTKDRKIIESICMPVYEKAKSLSFKC</sequence>
<gene>
    <name evidence="1" type="ORF">C4544_05890</name>
</gene>
<dbReference type="SUPFAM" id="SSF52540">
    <property type="entry name" value="P-loop containing nucleoside triphosphate hydrolases"/>
    <property type="match status" value="1"/>
</dbReference>
<accession>A0A419DAV5</accession>
<evidence type="ECO:0000313" key="2">
    <source>
        <dbReference type="Proteomes" id="UP000285655"/>
    </source>
</evidence>
<organism evidence="1 2">
    <name type="scientific">candidate division WS5 bacterium</name>
    <dbReference type="NCBI Taxonomy" id="2093353"/>
    <lineage>
        <taxon>Bacteria</taxon>
        <taxon>candidate division WS5</taxon>
    </lineage>
</organism>
<dbReference type="AlphaFoldDB" id="A0A419DAV5"/>
<proteinExistence type="predicted"/>
<name>A0A419DAV5_9BACT</name>
<comment type="caution">
    <text evidence="1">The sequence shown here is derived from an EMBL/GenBank/DDBJ whole genome shotgun (WGS) entry which is preliminary data.</text>
</comment>
<evidence type="ECO:0000313" key="1">
    <source>
        <dbReference type="EMBL" id="RJO60192.1"/>
    </source>
</evidence>
<protein>
    <recommendedName>
        <fullName evidence="3">Sulfotransferase domain-containing protein</fullName>
    </recommendedName>
</protein>
<dbReference type="Gene3D" id="3.40.50.300">
    <property type="entry name" value="P-loop containing nucleotide triphosphate hydrolases"/>
    <property type="match status" value="1"/>
</dbReference>
<dbReference type="EMBL" id="QZJW01000051">
    <property type="protein sequence ID" value="RJO60192.1"/>
    <property type="molecule type" value="Genomic_DNA"/>
</dbReference>
<evidence type="ECO:0008006" key="3">
    <source>
        <dbReference type="Google" id="ProtNLM"/>
    </source>
</evidence>